<keyword evidence="2" id="KW-1185">Reference proteome</keyword>
<comment type="caution">
    <text evidence="1">The sequence shown here is derived from an EMBL/GenBank/DDBJ whole genome shotgun (WGS) entry which is preliminary data.</text>
</comment>
<name>A0ACB7SRX1_HYAAI</name>
<dbReference type="Proteomes" id="UP000821845">
    <property type="component" value="Chromosome 3"/>
</dbReference>
<evidence type="ECO:0000313" key="2">
    <source>
        <dbReference type="Proteomes" id="UP000821845"/>
    </source>
</evidence>
<sequence>MKCYDNDEAISNKESNQHPCSPPREAATLTKPRDHVLAQESFKTPTSVKSAELVCPPTPLKRRSLRQNNMGSPVRINEEAFVDEQHSDPETPLGFRTKFTKQAKKAGGKEKQPQSQERSMYNEHNQQVQKREEQMDIETENEGQQSDPRSVKQQELARSSKPCSDHPSAKQPTISTCTHNGYALRKCQRLVPDTFSKDKDSSVSIAQPSQSMKEDAINDKHQQSSTNMDVEMSQTRSSDDLFGLTQYSTQHLETQKAVQDLSPMRDMQEDSAMKWK</sequence>
<protein>
    <submittedName>
        <fullName evidence="1">Uncharacterized protein</fullName>
    </submittedName>
</protein>
<evidence type="ECO:0000313" key="1">
    <source>
        <dbReference type="EMBL" id="KAH6936689.1"/>
    </source>
</evidence>
<organism evidence="1 2">
    <name type="scientific">Hyalomma asiaticum</name>
    <name type="common">Tick</name>
    <dbReference type="NCBI Taxonomy" id="266040"/>
    <lineage>
        <taxon>Eukaryota</taxon>
        <taxon>Metazoa</taxon>
        <taxon>Ecdysozoa</taxon>
        <taxon>Arthropoda</taxon>
        <taxon>Chelicerata</taxon>
        <taxon>Arachnida</taxon>
        <taxon>Acari</taxon>
        <taxon>Parasitiformes</taxon>
        <taxon>Ixodida</taxon>
        <taxon>Ixodoidea</taxon>
        <taxon>Ixodidae</taxon>
        <taxon>Hyalomminae</taxon>
        <taxon>Hyalomma</taxon>
    </lineage>
</organism>
<proteinExistence type="predicted"/>
<gene>
    <name evidence="1" type="ORF">HPB50_020596</name>
</gene>
<accession>A0ACB7SRX1</accession>
<reference evidence="1" key="1">
    <citation type="submission" date="2020-05" db="EMBL/GenBank/DDBJ databases">
        <title>Large-scale comparative analyses of tick genomes elucidate their genetic diversity and vector capacities.</title>
        <authorList>
            <person name="Jia N."/>
            <person name="Wang J."/>
            <person name="Shi W."/>
            <person name="Du L."/>
            <person name="Sun Y."/>
            <person name="Zhan W."/>
            <person name="Jiang J."/>
            <person name="Wang Q."/>
            <person name="Zhang B."/>
            <person name="Ji P."/>
            <person name="Sakyi L.B."/>
            <person name="Cui X."/>
            <person name="Yuan T."/>
            <person name="Jiang B."/>
            <person name="Yang W."/>
            <person name="Lam T.T.-Y."/>
            <person name="Chang Q."/>
            <person name="Ding S."/>
            <person name="Wang X."/>
            <person name="Zhu J."/>
            <person name="Ruan X."/>
            <person name="Zhao L."/>
            <person name="Wei J."/>
            <person name="Que T."/>
            <person name="Du C."/>
            <person name="Cheng J."/>
            <person name="Dai P."/>
            <person name="Han X."/>
            <person name="Huang E."/>
            <person name="Gao Y."/>
            <person name="Liu J."/>
            <person name="Shao H."/>
            <person name="Ye R."/>
            <person name="Li L."/>
            <person name="Wei W."/>
            <person name="Wang X."/>
            <person name="Wang C."/>
            <person name="Yang T."/>
            <person name="Huo Q."/>
            <person name="Li W."/>
            <person name="Guo W."/>
            <person name="Chen H."/>
            <person name="Zhou L."/>
            <person name="Ni X."/>
            <person name="Tian J."/>
            <person name="Zhou Y."/>
            <person name="Sheng Y."/>
            <person name="Liu T."/>
            <person name="Pan Y."/>
            <person name="Xia L."/>
            <person name="Li J."/>
            <person name="Zhao F."/>
            <person name="Cao W."/>
        </authorList>
    </citation>
    <scope>NUCLEOTIDE SEQUENCE</scope>
    <source>
        <strain evidence="1">Hyas-2018</strain>
    </source>
</reference>
<dbReference type="EMBL" id="CM023483">
    <property type="protein sequence ID" value="KAH6936689.1"/>
    <property type="molecule type" value="Genomic_DNA"/>
</dbReference>